<dbReference type="AlphaFoldDB" id="A0A8J3RTW5"/>
<evidence type="ECO:0000256" key="5">
    <source>
        <dbReference type="ARBA" id="ARBA00022989"/>
    </source>
</evidence>
<feature type="compositionally biased region" description="Basic and acidic residues" evidence="7">
    <location>
        <begin position="234"/>
        <end position="259"/>
    </location>
</feature>
<feature type="transmembrane region" description="Helical" evidence="8">
    <location>
        <begin position="106"/>
        <end position="124"/>
    </location>
</feature>
<comment type="caution">
    <text evidence="9">The sequence shown here is derived from an EMBL/GenBank/DDBJ whole genome shotgun (WGS) entry which is preliminary data.</text>
</comment>
<feature type="transmembrane region" description="Helical" evidence="8">
    <location>
        <begin position="166"/>
        <end position="186"/>
    </location>
</feature>
<feature type="transmembrane region" description="Helical" evidence="8">
    <location>
        <begin position="302"/>
        <end position="321"/>
    </location>
</feature>
<keyword evidence="10" id="KW-1185">Reference proteome</keyword>
<evidence type="ECO:0000256" key="8">
    <source>
        <dbReference type="SAM" id="Phobius"/>
    </source>
</evidence>
<sequence length="383" mass="38504">MAAAVTAAFWVSRTLPGVSPAAAAVAGGIALANLGGLRDSFRPGLRLASRRMLRLAIVLLGLQIALPEVLALGGRTLALVAVATGVTFAVTRWAGPRLGVDARRSLLIATGVSVCGAAAIAAMHEVAGSDDDDAASAVGVVVLYGSAAIVVLPALGGLLDLSPHQLGLWAGAAVHEVAQVAAIGAAAGTGVLAGAVVVKLARVLLLAPIVALTSAGLRRAATRQARRAALARTGESRGAADARGERTRETAGMRAEQTRETAGMRAERTRETAGMRAEQTRQAADTRAEQTRQAGAGRRPPAVPPFVAAFVAMVALRATGAVPEAITRPLPEVTGVLLAAALFALGAGVDLRRLLRGGRALLLGGVATAVIGVISLLGVLAIG</sequence>
<feature type="transmembrane region" description="Helical" evidence="8">
    <location>
        <begin position="20"/>
        <end position="41"/>
    </location>
</feature>
<feature type="transmembrane region" description="Helical" evidence="8">
    <location>
        <begin position="136"/>
        <end position="159"/>
    </location>
</feature>
<evidence type="ECO:0000256" key="6">
    <source>
        <dbReference type="ARBA" id="ARBA00023136"/>
    </source>
</evidence>
<evidence type="ECO:0008006" key="11">
    <source>
        <dbReference type="Google" id="ProtNLM"/>
    </source>
</evidence>
<dbReference type="Pfam" id="PF03601">
    <property type="entry name" value="Cons_hypoth698"/>
    <property type="match status" value="2"/>
</dbReference>
<reference evidence="9 10" key="1">
    <citation type="submission" date="2021-01" db="EMBL/GenBank/DDBJ databases">
        <title>Whole genome shotgun sequence of Planobispora longispora NBRC 13918.</title>
        <authorList>
            <person name="Komaki H."/>
            <person name="Tamura T."/>
        </authorList>
    </citation>
    <scope>NUCLEOTIDE SEQUENCE [LARGE SCALE GENOMIC DNA]</scope>
    <source>
        <strain evidence="9 10">NBRC 13918</strain>
    </source>
</reference>
<organism evidence="9 10">
    <name type="scientific">Planobispora longispora</name>
    <dbReference type="NCBI Taxonomy" id="28887"/>
    <lineage>
        <taxon>Bacteria</taxon>
        <taxon>Bacillati</taxon>
        <taxon>Actinomycetota</taxon>
        <taxon>Actinomycetes</taxon>
        <taxon>Streptosporangiales</taxon>
        <taxon>Streptosporangiaceae</taxon>
        <taxon>Planobispora</taxon>
    </lineage>
</organism>
<keyword evidence="5 8" id="KW-1133">Transmembrane helix</keyword>
<feature type="transmembrane region" description="Helical" evidence="8">
    <location>
        <begin position="76"/>
        <end position="94"/>
    </location>
</feature>
<feature type="transmembrane region" description="Helical" evidence="8">
    <location>
        <begin position="53"/>
        <end position="70"/>
    </location>
</feature>
<dbReference type="GO" id="GO:0005886">
    <property type="term" value="C:plasma membrane"/>
    <property type="evidence" value="ECO:0007669"/>
    <property type="project" value="UniProtKB-SubCell"/>
</dbReference>
<dbReference type="RefSeq" id="WP_203893959.1">
    <property type="nucleotide sequence ID" value="NZ_BOOH01000049.1"/>
</dbReference>
<protein>
    <recommendedName>
        <fullName evidence="11">Sulfate exporter family transporter</fullName>
    </recommendedName>
</protein>
<dbReference type="EMBL" id="BOOH01000049">
    <property type="protein sequence ID" value="GIH79494.1"/>
    <property type="molecule type" value="Genomic_DNA"/>
</dbReference>
<feature type="region of interest" description="Disordered" evidence="7">
    <location>
        <begin position="229"/>
        <end position="299"/>
    </location>
</feature>
<feature type="transmembrane region" description="Helical" evidence="8">
    <location>
        <begin position="333"/>
        <end position="349"/>
    </location>
</feature>
<dbReference type="InterPro" id="IPR018383">
    <property type="entry name" value="UPF0324_pro"/>
</dbReference>
<keyword evidence="4 8" id="KW-0812">Transmembrane</keyword>
<dbReference type="Proteomes" id="UP000616724">
    <property type="component" value="Unassembled WGS sequence"/>
</dbReference>
<evidence type="ECO:0000313" key="10">
    <source>
        <dbReference type="Proteomes" id="UP000616724"/>
    </source>
</evidence>
<keyword evidence="6 8" id="KW-0472">Membrane</keyword>
<keyword evidence="3" id="KW-1003">Cell membrane</keyword>
<evidence type="ECO:0000256" key="7">
    <source>
        <dbReference type="SAM" id="MobiDB-lite"/>
    </source>
</evidence>
<gene>
    <name evidence="9" type="ORF">Plo01_59230</name>
</gene>
<evidence type="ECO:0000256" key="4">
    <source>
        <dbReference type="ARBA" id="ARBA00022692"/>
    </source>
</evidence>
<name>A0A8J3RTW5_9ACTN</name>
<dbReference type="PANTHER" id="PTHR30106">
    <property type="entry name" value="INNER MEMBRANE PROTEIN YEIH-RELATED"/>
    <property type="match status" value="1"/>
</dbReference>
<feature type="transmembrane region" description="Helical" evidence="8">
    <location>
        <begin position="192"/>
        <end position="217"/>
    </location>
</feature>
<evidence type="ECO:0000256" key="1">
    <source>
        <dbReference type="ARBA" id="ARBA00004651"/>
    </source>
</evidence>
<comment type="subcellular location">
    <subcellularLocation>
        <location evidence="1">Cell membrane</location>
        <topology evidence="1">Multi-pass membrane protein</topology>
    </subcellularLocation>
</comment>
<evidence type="ECO:0000256" key="2">
    <source>
        <dbReference type="ARBA" id="ARBA00007977"/>
    </source>
</evidence>
<accession>A0A8J3RTW5</accession>
<evidence type="ECO:0000256" key="3">
    <source>
        <dbReference type="ARBA" id="ARBA00022475"/>
    </source>
</evidence>
<evidence type="ECO:0000313" key="9">
    <source>
        <dbReference type="EMBL" id="GIH79494.1"/>
    </source>
</evidence>
<proteinExistence type="inferred from homology"/>
<feature type="transmembrane region" description="Helical" evidence="8">
    <location>
        <begin position="361"/>
        <end position="382"/>
    </location>
</feature>
<dbReference type="PANTHER" id="PTHR30106:SF2">
    <property type="entry name" value="UPF0324 INNER MEMBRANE PROTEIN YEIH"/>
    <property type="match status" value="1"/>
</dbReference>
<comment type="similarity">
    <text evidence="2">Belongs to the UPF0324 family.</text>
</comment>